<evidence type="ECO:0000256" key="7">
    <source>
        <dbReference type="SAM" id="MobiDB-lite"/>
    </source>
</evidence>
<evidence type="ECO:0000259" key="9">
    <source>
        <dbReference type="Pfam" id="PF07499"/>
    </source>
</evidence>
<keyword evidence="10" id="KW-0378">Hydrolase</keyword>
<evidence type="ECO:0000256" key="4">
    <source>
        <dbReference type="ARBA" id="ARBA00023172"/>
    </source>
</evidence>
<dbReference type="InterPro" id="IPR000085">
    <property type="entry name" value="RuvA"/>
</dbReference>
<evidence type="ECO:0000256" key="3">
    <source>
        <dbReference type="ARBA" id="ARBA00023125"/>
    </source>
</evidence>
<dbReference type="InterPro" id="IPR036267">
    <property type="entry name" value="RuvA_C_sf"/>
</dbReference>
<feature type="region of interest" description="Domain III" evidence="6">
    <location>
        <begin position="158"/>
        <end position="220"/>
    </location>
</feature>
<feature type="region of interest" description="Disordered" evidence="7">
    <location>
        <begin position="129"/>
        <end position="151"/>
    </location>
</feature>
<dbReference type="EMBL" id="BMFS01000008">
    <property type="protein sequence ID" value="GGH02604.1"/>
    <property type="molecule type" value="Genomic_DNA"/>
</dbReference>
<comment type="subcellular location">
    <subcellularLocation>
        <location evidence="6">Cytoplasm</location>
    </subcellularLocation>
</comment>
<gene>
    <name evidence="6 10" type="primary">ruvA</name>
    <name evidence="10" type="ORF">GCM10007420_18580</name>
</gene>
<dbReference type="Pfam" id="PF01330">
    <property type="entry name" value="RuvA_N"/>
    <property type="match status" value="1"/>
</dbReference>
<sequence length="220" mass="22930">MIGMLKGVVVALGDEDAVIDVGGVGYLVSLGTRARSRLEIGTGITLHIETYVREDAFRLFGFLTEAERAWFVRLQGVQGVGAKHALALLDAVSASGIETAAALGDASAFERAKGVGRKLAERIAMELKGKAPPARRRSQKGSESLVEALSDGEAPAVVSAPVAAPETEGDDDAREVAISALINLGYGESEARHAVALAITANPQAGETMLIRAALKELAR</sequence>
<keyword evidence="4 6" id="KW-0233">DNA recombination</keyword>
<evidence type="ECO:0000313" key="11">
    <source>
        <dbReference type="Proteomes" id="UP000648722"/>
    </source>
</evidence>
<dbReference type="Gene3D" id="2.40.50.140">
    <property type="entry name" value="Nucleic acid-binding proteins"/>
    <property type="match status" value="1"/>
</dbReference>
<comment type="function">
    <text evidence="6">The RuvA-RuvB-RuvC complex processes Holliday junction (HJ) DNA during genetic recombination and DNA repair, while the RuvA-RuvB complex plays an important role in the rescue of blocked DNA replication forks via replication fork reversal (RFR). RuvA specifically binds to HJ cruciform DNA, conferring on it an open structure. The RuvB hexamer acts as an ATP-dependent pump, pulling dsDNA into and through the RuvAB complex. HJ branch migration allows RuvC to scan DNA until it finds its consensus sequence, where it cleaves and resolves the cruciform DNA.</text>
</comment>
<dbReference type="Proteomes" id="UP000648722">
    <property type="component" value="Unassembled WGS sequence"/>
</dbReference>
<accession>A0ABQ1XU02</accession>
<protein>
    <recommendedName>
        <fullName evidence="6">Holliday junction branch migration complex subunit RuvA</fullName>
    </recommendedName>
</protein>
<evidence type="ECO:0000256" key="2">
    <source>
        <dbReference type="ARBA" id="ARBA00022763"/>
    </source>
</evidence>
<dbReference type="SUPFAM" id="SSF46929">
    <property type="entry name" value="DNA helicase RuvA subunit, C-terminal domain"/>
    <property type="match status" value="1"/>
</dbReference>
<dbReference type="HAMAP" id="MF_00031">
    <property type="entry name" value="DNA_HJ_migration_RuvA"/>
    <property type="match status" value="1"/>
</dbReference>
<dbReference type="Pfam" id="PF14520">
    <property type="entry name" value="HHH_5"/>
    <property type="match status" value="1"/>
</dbReference>
<feature type="domain" description="Holliday junction DNA helicase RuvA C-terminal" evidence="9">
    <location>
        <begin position="175"/>
        <end position="218"/>
    </location>
</feature>
<dbReference type="Pfam" id="PF07499">
    <property type="entry name" value="RuvA_C"/>
    <property type="match status" value="1"/>
</dbReference>
<keyword evidence="11" id="KW-1185">Reference proteome</keyword>
<comment type="caution">
    <text evidence="6">Lacks conserved residue(s) required for the propagation of feature annotation.</text>
</comment>
<comment type="domain">
    <text evidence="6">Has three domains with a flexible linker between the domains II and III and assumes an 'L' shape. Domain III is highly mobile and contacts RuvB.</text>
</comment>
<dbReference type="InterPro" id="IPR011114">
    <property type="entry name" value="RuvA_C"/>
</dbReference>
<evidence type="ECO:0000256" key="1">
    <source>
        <dbReference type="ARBA" id="ARBA00022490"/>
    </source>
</evidence>
<evidence type="ECO:0000313" key="10">
    <source>
        <dbReference type="EMBL" id="GGH02604.1"/>
    </source>
</evidence>
<evidence type="ECO:0000256" key="5">
    <source>
        <dbReference type="ARBA" id="ARBA00023204"/>
    </source>
</evidence>
<keyword evidence="5 6" id="KW-0234">DNA repair</keyword>
<evidence type="ECO:0000259" key="8">
    <source>
        <dbReference type="Pfam" id="PF01330"/>
    </source>
</evidence>
<organism evidence="10 11">
    <name type="scientific">Glycocaulis albus</name>
    <dbReference type="NCBI Taxonomy" id="1382801"/>
    <lineage>
        <taxon>Bacteria</taxon>
        <taxon>Pseudomonadati</taxon>
        <taxon>Pseudomonadota</taxon>
        <taxon>Alphaproteobacteria</taxon>
        <taxon>Maricaulales</taxon>
        <taxon>Maricaulaceae</taxon>
        <taxon>Glycocaulis</taxon>
    </lineage>
</organism>
<dbReference type="Gene3D" id="1.10.8.10">
    <property type="entry name" value="DNA helicase RuvA subunit, C-terminal domain"/>
    <property type="match status" value="1"/>
</dbReference>
<dbReference type="InterPro" id="IPR012340">
    <property type="entry name" value="NA-bd_OB-fold"/>
</dbReference>
<feature type="domain" description="DNA helicase Holliday junction RuvA type" evidence="8">
    <location>
        <begin position="1"/>
        <end position="61"/>
    </location>
</feature>
<keyword evidence="10" id="KW-0547">Nucleotide-binding</keyword>
<dbReference type="GO" id="GO:0004386">
    <property type="term" value="F:helicase activity"/>
    <property type="evidence" value="ECO:0007669"/>
    <property type="project" value="UniProtKB-KW"/>
</dbReference>
<keyword evidence="1 6" id="KW-0963">Cytoplasm</keyword>
<dbReference type="CDD" id="cd14332">
    <property type="entry name" value="UBA_RuvA_C"/>
    <property type="match status" value="1"/>
</dbReference>
<comment type="subunit">
    <text evidence="6">Homotetramer. Forms an RuvA(8)-RuvB(12)-Holliday junction (HJ) complex. HJ DNA is sandwiched between 2 RuvA tetramers; dsDNA enters through RuvA and exits via RuvB. An RuvB hexamer assembles on each DNA strand where it exits the tetramer. Each RuvB hexamer is contacted by two RuvA subunits (via domain III) on 2 adjacent RuvB subunits; this complex drives branch migration. In the full resolvosome a probable DNA-RuvA(4)-RuvB(12)-RuvC(2) complex forms which resolves the HJ.</text>
</comment>
<dbReference type="NCBIfam" id="TIGR00084">
    <property type="entry name" value="ruvA"/>
    <property type="match status" value="1"/>
</dbReference>
<keyword evidence="10" id="KW-0347">Helicase</keyword>
<name>A0ABQ1XU02_9PROT</name>
<evidence type="ECO:0000256" key="6">
    <source>
        <dbReference type="HAMAP-Rule" id="MF_00031"/>
    </source>
</evidence>
<keyword evidence="3 6" id="KW-0238">DNA-binding</keyword>
<dbReference type="Gene3D" id="1.10.150.20">
    <property type="entry name" value="5' to 3' exonuclease, C-terminal subdomain"/>
    <property type="match status" value="1"/>
</dbReference>
<comment type="caution">
    <text evidence="10">The sequence shown here is derived from an EMBL/GenBank/DDBJ whole genome shotgun (WGS) entry which is preliminary data.</text>
</comment>
<keyword evidence="2 6" id="KW-0227">DNA damage</keyword>
<reference evidence="11" key="1">
    <citation type="journal article" date="2019" name="Int. J. Syst. Evol. Microbiol.">
        <title>The Global Catalogue of Microorganisms (GCM) 10K type strain sequencing project: providing services to taxonomists for standard genome sequencing and annotation.</title>
        <authorList>
            <consortium name="The Broad Institute Genomics Platform"/>
            <consortium name="The Broad Institute Genome Sequencing Center for Infectious Disease"/>
            <person name="Wu L."/>
            <person name="Ma J."/>
        </authorList>
    </citation>
    <scope>NUCLEOTIDE SEQUENCE [LARGE SCALE GENOMIC DNA]</scope>
    <source>
        <strain evidence="11">CGMCC 1.12766</strain>
    </source>
</reference>
<proteinExistence type="inferred from homology"/>
<comment type="similarity">
    <text evidence="6">Belongs to the RuvA family.</text>
</comment>
<dbReference type="RefSeq" id="WP_188452305.1">
    <property type="nucleotide sequence ID" value="NZ_BMFS01000008.1"/>
</dbReference>
<dbReference type="SUPFAM" id="SSF47781">
    <property type="entry name" value="RuvA domain 2-like"/>
    <property type="match status" value="1"/>
</dbReference>
<keyword evidence="10" id="KW-0067">ATP-binding</keyword>
<dbReference type="SUPFAM" id="SSF50249">
    <property type="entry name" value="Nucleic acid-binding proteins"/>
    <property type="match status" value="1"/>
</dbReference>
<dbReference type="InterPro" id="IPR013849">
    <property type="entry name" value="DNA_helicase_Holl-junc_RuvA_I"/>
</dbReference>
<dbReference type="InterPro" id="IPR010994">
    <property type="entry name" value="RuvA_2-like"/>
</dbReference>